<feature type="transmembrane region" description="Helical" evidence="5">
    <location>
        <begin position="210"/>
        <end position="228"/>
    </location>
</feature>
<feature type="transmembrane region" description="Helical" evidence="5">
    <location>
        <begin position="75"/>
        <end position="92"/>
    </location>
</feature>
<dbReference type="NCBIfam" id="NF003243">
    <property type="entry name" value="PRK04201.1"/>
    <property type="match status" value="1"/>
</dbReference>
<dbReference type="Pfam" id="PF02535">
    <property type="entry name" value="Zip"/>
    <property type="match status" value="1"/>
</dbReference>
<dbReference type="RefSeq" id="WP_005212551.1">
    <property type="nucleotide sequence ID" value="NZ_KB291626.1"/>
</dbReference>
<evidence type="ECO:0000256" key="1">
    <source>
        <dbReference type="ARBA" id="ARBA00004141"/>
    </source>
</evidence>
<feature type="transmembrane region" description="Helical" evidence="5">
    <location>
        <begin position="37"/>
        <end position="55"/>
    </location>
</feature>
<feature type="transmembrane region" description="Helical" evidence="5">
    <location>
        <begin position="6"/>
        <end position="30"/>
    </location>
</feature>
<feature type="transmembrane region" description="Helical" evidence="5">
    <location>
        <begin position="240"/>
        <end position="258"/>
    </location>
</feature>
<gene>
    <name evidence="6" type="ORF">HMPREF0216_01359</name>
</gene>
<proteinExistence type="predicted"/>
<evidence type="ECO:0000313" key="6">
    <source>
        <dbReference type="EMBL" id="EKY27549.1"/>
    </source>
</evidence>
<feature type="transmembrane region" description="Helical" evidence="5">
    <location>
        <begin position="149"/>
        <end position="171"/>
    </location>
</feature>
<accession>L1QHQ8</accession>
<evidence type="ECO:0000256" key="4">
    <source>
        <dbReference type="ARBA" id="ARBA00023136"/>
    </source>
</evidence>
<feature type="transmembrane region" description="Helical" evidence="5">
    <location>
        <begin position="113"/>
        <end position="129"/>
    </location>
</feature>
<keyword evidence="4 5" id="KW-0472">Membrane</keyword>
<organism evidence="6 7">
    <name type="scientific">Clostridium celatum DSM 1785</name>
    <dbReference type="NCBI Taxonomy" id="545697"/>
    <lineage>
        <taxon>Bacteria</taxon>
        <taxon>Bacillati</taxon>
        <taxon>Bacillota</taxon>
        <taxon>Clostridia</taxon>
        <taxon>Eubacteriales</taxon>
        <taxon>Clostridiaceae</taxon>
        <taxon>Clostridium</taxon>
    </lineage>
</organism>
<dbReference type="OrthoDB" id="9787346at2"/>
<protein>
    <submittedName>
        <fullName evidence="6">Metal cation transporter, ZIP family</fullName>
    </submittedName>
</protein>
<dbReference type="PANTHER" id="PTHR11040">
    <property type="entry name" value="ZINC/IRON TRANSPORTER"/>
    <property type="match status" value="1"/>
</dbReference>
<evidence type="ECO:0000256" key="3">
    <source>
        <dbReference type="ARBA" id="ARBA00022989"/>
    </source>
</evidence>
<dbReference type="eggNOG" id="COG0428">
    <property type="taxonomic scope" value="Bacteria"/>
</dbReference>
<dbReference type="Proteomes" id="UP000010420">
    <property type="component" value="Unassembled WGS sequence"/>
</dbReference>
<evidence type="ECO:0000313" key="7">
    <source>
        <dbReference type="Proteomes" id="UP000010420"/>
    </source>
</evidence>
<evidence type="ECO:0000256" key="2">
    <source>
        <dbReference type="ARBA" id="ARBA00022692"/>
    </source>
</evidence>
<dbReference type="HOGENOM" id="CLU_015114_1_3_9"/>
<keyword evidence="2 5" id="KW-0812">Transmembrane</keyword>
<keyword evidence="7" id="KW-1185">Reference proteome</keyword>
<dbReference type="InterPro" id="IPR003689">
    <property type="entry name" value="ZIP"/>
</dbReference>
<dbReference type="PATRIC" id="fig|545697.3.peg.1336"/>
<sequence>MLDKNSIFPLILSTIAGLSTVLGAVIVFFTKNRNERFLTFALGFSAGVMTTVSFTDLFPTAENAISKYHGKVSGILWSILFLLIGALMAYLIDSFIPAEEKGTVPKVKNDFDIFRVGLVSTIALMIHNFPEGIATFVSSYQDTRLGLSVTFAIALHNIPEGIAIAMPIYFATKSRFKAIKYSFLSGMAEPLGALIAFLCLKPFINELILGIIFAVVCGIMLYISFAELIPSSRKYGYTRISLASIFLGICIMPITHLFL</sequence>
<dbReference type="GO" id="GO:0005385">
    <property type="term" value="F:zinc ion transmembrane transporter activity"/>
    <property type="evidence" value="ECO:0007669"/>
    <property type="project" value="TreeGrafter"/>
</dbReference>
<evidence type="ECO:0000256" key="5">
    <source>
        <dbReference type="SAM" id="Phobius"/>
    </source>
</evidence>
<dbReference type="AlphaFoldDB" id="L1QHQ8"/>
<keyword evidence="3 5" id="KW-1133">Transmembrane helix</keyword>
<name>L1QHQ8_9CLOT</name>
<dbReference type="STRING" id="545697.HMPREF0216_01359"/>
<dbReference type="PANTHER" id="PTHR11040:SF205">
    <property type="entry name" value="ZINC TRANSPORTER ZUPT"/>
    <property type="match status" value="1"/>
</dbReference>
<feature type="transmembrane region" description="Helical" evidence="5">
    <location>
        <begin position="183"/>
        <end position="204"/>
    </location>
</feature>
<dbReference type="GO" id="GO:0016020">
    <property type="term" value="C:membrane"/>
    <property type="evidence" value="ECO:0007669"/>
    <property type="project" value="UniProtKB-SubCell"/>
</dbReference>
<comment type="caution">
    <text evidence="6">The sequence shown here is derived from an EMBL/GenBank/DDBJ whole genome shotgun (WGS) entry which is preliminary data.</text>
</comment>
<reference evidence="6 7" key="1">
    <citation type="submission" date="2012-05" db="EMBL/GenBank/DDBJ databases">
        <authorList>
            <person name="Weinstock G."/>
            <person name="Sodergren E."/>
            <person name="Lobos E.A."/>
            <person name="Fulton L."/>
            <person name="Fulton R."/>
            <person name="Courtney L."/>
            <person name="Fronick C."/>
            <person name="O'Laughlin M."/>
            <person name="Godfrey J."/>
            <person name="Wilson R.M."/>
            <person name="Miner T."/>
            <person name="Farmer C."/>
            <person name="Delehaunty K."/>
            <person name="Cordes M."/>
            <person name="Minx P."/>
            <person name="Tomlinson C."/>
            <person name="Chen J."/>
            <person name="Wollam A."/>
            <person name="Pepin K.H."/>
            <person name="Bhonagiri V."/>
            <person name="Zhang X."/>
            <person name="Suruliraj S."/>
            <person name="Warren W."/>
            <person name="Mitreva M."/>
            <person name="Mardis E.R."/>
            <person name="Wilson R.K."/>
        </authorList>
    </citation>
    <scope>NUCLEOTIDE SEQUENCE [LARGE SCALE GENOMIC DNA]</scope>
    <source>
        <strain evidence="6 7">DSM 1785</strain>
    </source>
</reference>
<comment type="subcellular location">
    <subcellularLocation>
        <location evidence="1">Membrane</location>
        <topology evidence="1">Multi-pass membrane protein</topology>
    </subcellularLocation>
</comment>
<dbReference type="EMBL" id="AMEZ01000034">
    <property type="protein sequence ID" value="EKY27549.1"/>
    <property type="molecule type" value="Genomic_DNA"/>
</dbReference>